<keyword evidence="1" id="KW-1133">Transmembrane helix</keyword>
<gene>
    <name evidence="2" type="ORF">VP01_2322g1</name>
</gene>
<dbReference type="AlphaFoldDB" id="A0A0L6V7N4"/>
<dbReference type="VEuPathDB" id="FungiDB:VP01_2322g1"/>
<organism evidence="2 3">
    <name type="scientific">Puccinia sorghi</name>
    <dbReference type="NCBI Taxonomy" id="27349"/>
    <lineage>
        <taxon>Eukaryota</taxon>
        <taxon>Fungi</taxon>
        <taxon>Dikarya</taxon>
        <taxon>Basidiomycota</taxon>
        <taxon>Pucciniomycotina</taxon>
        <taxon>Pucciniomycetes</taxon>
        <taxon>Pucciniales</taxon>
        <taxon>Pucciniaceae</taxon>
        <taxon>Puccinia</taxon>
    </lineage>
</organism>
<keyword evidence="3" id="KW-1185">Reference proteome</keyword>
<keyword evidence="1" id="KW-0472">Membrane</keyword>
<keyword evidence="1" id="KW-0812">Transmembrane</keyword>
<comment type="caution">
    <text evidence="2">The sequence shown here is derived from an EMBL/GenBank/DDBJ whole genome shotgun (WGS) entry which is preliminary data.</text>
</comment>
<reference evidence="2 3" key="1">
    <citation type="submission" date="2015-08" db="EMBL/GenBank/DDBJ databases">
        <title>Next Generation Sequencing and Analysis of the Genome of Puccinia sorghi L Schw, the Causal Agent of Maize Common Rust.</title>
        <authorList>
            <person name="Rochi L."/>
            <person name="Burguener G."/>
            <person name="Darino M."/>
            <person name="Turjanski A."/>
            <person name="Kreff E."/>
            <person name="Dieguez M.J."/>
            <person name="Sacco F."/>
        </authorList>
    </citation>
    <scope>NUCLEOTIDE SEQUENCE [LARGE SCALE GENOMIC DNA]</scope>
    <source>
        <strain evidence="2 3">RO10H11247</strain>
    </source>
</reference>
<evidence type="ECO:0000313" key="2">
    <source>
        <dbReference type="EMBL" id="KNZ56768.1"/>
    </source>
</evidence>
<dbReference type="Proteomes" id="UP000037035">
    <property type="component" value="Unassembled WGS sequence"/>
</dbReference>
<feature type="transmembrane region" description="Helical" evidence="1">
    <location>
        <begin position="188"/>
        <end position="208"/>
    </location>
</feature>
<dbReference type="EMBL" id="LAVV01007195">
    <property type="protein sequence ID" value="KNZ56768.1"/>
    <property type="molecule type" value="Genomic_DNA"/>
</dbReference>
<protein>
    <submittedName>
        <fullName evidence="2">Uncharacterized protein</fullName>
    </submittedName>
</protein>
<evidence type="ECO:0000313" key="3">
    <source>
        <dbReference type="Proteomes" id="UP000037035"/>
    </source>
</evidence>
<feature type="transmembrane region" description="Helical" evidence="1">
    <location>
        <begin position="417"/>
        <end position="433"/>
    </location>
</feature>
<feature type="transmembrane region" description="Helical" evidence="1">
    <location>
        <begin position="439"/>
        <end position="461"/>
    </location>
</feature>
<feature type="transmembrane region" description="Helical" evidence="1">
    <location>
        <begin position="310"/>
        <end position="334"/>
    </location>
</feature>
<accession>A0A0L6V7N4</accession>
<feature type="transmembrane region" description="Helical" evidence="1">
    <location>
        <begin position="346"/>
        <end position="365"/>
    </location>
</feature>
<feature type="transmembrane region" description="Helical" evidence="1">
    <location>
        <begin position="377"/>
        <end position="405"/>
    </location>
</feature>
<name>A0A0L6V7N4_9BASI</name>
<evidence type="ECO:0000256" key="1">
    <source>
        <dbReference type="SAM" id="Phobius"/>
    </source>
</evidence>
<feature type="transmembrane region" description="Helical" evidence="1">
    <location>
        <begin position="229"/>
        <end position="253"/>
    </location>
</feature>
<feature type="transmembrane region" description="Helical" evidence="1">
    <location>
        <begin position="136"/>
        <end position="158"/>
    </location>
</feature>
<sequence>MFCAHFESIPTPSSTIGPRSTKNVVLQLLSMLAKIDHCWSLCYNKCLSKRLLIQLSKLEQPCTGPNNGPTNWLWIPLRLSKKNGHLGNIWGRECRCCGKCIQYLNKKESITHDQIKSQFLKETRSAKKLKLMRFDLFFFLFSSVILMWMNLATFLWIYQGDILGYLTTLNIPSIPKRYLHQQKTNYSLYLNLLCIFLGQCIEILRIHCSQNIIFHTKISSLLICVQGMWLKNILSVQYIKFLVSFFFIVVYYFNMTCNQVATELPNSCIDQTQTTLLQDLQETYLGYLLSIQQNQRGKALEIKCLGKHPWWISFLLILINELFWGCQILVLSTVTRLIILSKKREVKTFTLISYVTVGYFVWGIPFTSKITHFISLLYFYIYLFYFFENLMISLLNEVVFGMVLWIYKLRERERESLILFIILCVTLALFLLIKDIMSLVYYLVNYMYIHLIQAPLFLGLFDNGWA</sequence>
<proteinExistence type="predicted"/>